<dbReference type="SUPFAM" id="SSF52402">
    <property type="entry name" value="Adenine nucleotide alpha hydrolases-like"/>
    <property type="match status" value="1"/>
</dbReference>
<proteinExistence type="inferred from homology"/>
<feature type="site" description="Important for beta-aspartyl-AMP intermediate formation" evidence="5">
    <location>
        <position position="345"/>
    </location>
</feature>
<dbReference type="PANTHER" id="PTHR43284:SF1">
    <property type="entry name" value="ASPARAGINE SYNTHETASE"/>
    <property type="match status" value="1"/>
</dbReference>
<dbReference type="Gene3D" id="3.40.50.620">
    <property type="entry name" value="HUPs"/>
    <property type="match status" value="1"/>
</dbReference>
<dbReference type="PIRSF" id="PIRSF001589">
    <property type="entry name" value="Asn_synthetase_glu-h"/>
    <property type="match status" value="1"/>
</dbReference>
<dbReference type="InterPro" id="IPR014729">
    <property type="entry name" value="Rossmann-like_a/b/a_fold"/>
</dbReference>
<reference evidence="7" key="1">
    <citation type="submission" date="2021-02" db="EMBL/GenBank/DDBJ databases">
        <title>PHA producing bacteria isolated from coastal sediment in Guangdong, Shenzhen.</title>
        <authorList>
            <person name="Zheng W."/>
            <person name="Yu S."/>
            <person name="Huang Y."/>
        </authorList>
    </citation>
    <scope>NUCLEOTIDE SEQUENCE</scope>
    <source>
        <strain evidence="7">TN14-10</strain>
    </source>
</reference>
<comment type="catalytic activity">
    <reaction evidence="4">
        <text>L-aspartate + L-glutamine + ATP + H2O = L-asparagine + L-glutamate + AMP + diphosphate + H(+)</text>
        <dbReference type="Rhea" id="RHEA:12228"/>
        <dbReference type="ChEBI" id="CHEBI:15377"/>
        <dbReference type="ChEBI" id="CHEBI:15378"/>
        <dbReference type="ChEBI" id="CHEBI:29985"/>
        <dbReference type="ChEBI" id="CHEBI:29991"/>
        <dbReference type="ChEBI" id="CHEBI:30616"/>
        <dbReference type="ChEBI" id="CHEBI:33019"/>
        <dbReference type="ChEBI" id="CHEBI:58048"/>
        <dbReference type="ChEBI" id="CHEBI:58359"/>
        <dbReference type="ChEBI" id="CHEBI:456215"/>
        <dbReference type="EC" id="6.3.5.4"/>
    </reaction>
</comment>
<dbReference type="Pfam" id="PF00733">
    <property type="entry name" value="Asn_synthase"/>
    <property type="match status" value="1"/>
</dbReference>
<dbReference type="EMBL" id="JAFKCZ010000008">
    <property type="protein sequence ID" value="MBN7797426.1"/>
    <property type="molecule type" value="Genomic_DNA"/>
</dbReference>
<dbReference type="Proteomes" id="UP000664303">
    <property type="component" value="Unassembled WGS sequence"/>
</dbReference>
<dbReference type="Gene3D" id="3.60.20.10">
    <property type="entry name" value="Glutamine Phosphoribosylpyrophosphate, subunit 1, domain 1"/>
    <property type="match status" value="1"/>
</dbReference>
<dbReference type="GO" id="GO:0005829">
    <property type="term" value="C:cytosol"/>
    <property type="evidence" value="ECO:0007669"/>
    <property type="project" value="TreeGrafter"/>
</dbReference>
<dbReference type="CDD" id="cd01991">
    <property type="entry name" value="Asn_synthase_B_C"/>
    <property type="match status" value="1"/>
</dbReference>
<dbReference type="InterPro" id="IPR001962">
    <property type="entry name" value="Asn_synthase"/>
</dbReference>
<comment type="similarity">
    <text evidence="2">Belongs to the asparagine synthetase family.</text>
</comment>
<protein>
    <recommendedName>
        <fullName evidence="3">asparagine synthase (glutamine-hydrolyzing)</fullName>
        <ecNumber evidence="3">6.3.5.4</ecNumber>
    </recommendedName>
</protein>
<dbReference type="EC" id="6.3.5.4" evidence="3"/>
<evidence type="ECO:0000256" key="4">
    <source>
        <dbReference type="ARBA" id="ARBA00048741"/>
    </source>
</evidence>
<evidence type="ECO:0000256" key="2">
    <source>
        <dbReference type="ARBA" id="ARBA00005752"/>
    </source>
</evidence>
<evidence type="ECO:0000256" key="5">
    <source>
        <dbReference type="PIRSR" id="PIRSR001589-3"/>
    </source>
</evidence>
<gene>
    <name evidence="7" type="ORF">JYP50_12530</name>
</gene>
<evidence type="ECO:0000256" key="3">
    <source>
        <dbReference type="ARBA" id="ARBA00012737"/>
    </source>
</evidence>
<comment type="caution">
    <text evidence="7">The sequence shown here is derived from an EMBL/GenBank/DDBJ whole genome shotgun (WGS) entry which is preliminary data.</text>
</comment>
<dbReference type="InterPro" id="IPR029055">
    <property type="entry name" value="Ntn_hydrolases_N"/>
</dbReference>
<dbReference type="InterPro" id="IPR006426">
    <property type="entry name" value="Asn_synth_AEB"/>
</dbReference>
<sequence length="609" mass="67507">MNQFQFPAIAGCLLPGGTAAQLPLSRLSGHAAPAFTQRQAGKLALASTGSCASDIGGLGLALCGNPRLPASCATSIEDTLHALAARFQSDRDRFLEGVGGDYCLSVVDPANNSVTLAVDKYASHPLYFTCGEDGVVRWSSLPTLLLDDDGFEATADIQGLYNYCYFHMVPGPGSIFRGIGKLQAAEVVRIDGSGIHRQRHWEPDFNRPRKVSDYQRNCGELRERLRAGVRRCMAADMNTGSFLSGGLDSSTVTGFLAEATGGKAPAFAIGFDAPGYDEMAYARTTARHFGVTLHEYYVTPDDVVEALPLIAGSFEEPFGNSSALPAYFCARVARNHGIDCLLAGDGGDELFAGNERYARQKVFSVYHQLPSVLRNQLLEPVLRALPASTPLAGKARSYVDQATTPLPDRLQSYNFLHRHDPGELFGSDVLSRIDTNQPLELLRAIYRRPANATELDRMLYLDWQITLADNDLRKVSHTCALAGIGVRFPMLDDDLLEFSCTLPDDWKLPRQKLRQFYKNALADWLPQETLRKKKQGFGLPFGVWMQEYAPLRELAYDTLLQLKRRPLFRPEFIDNTIELHRSRHAAYYGELVWILTVLELWMQSHGVDF</sequence>
<keyword evidence="8" id="KW-1185">Reference proteome</keyword>
<dbReference type="GO" id="GO:0006529">
    <property type="term" value="P:asparagine biosynthetic process"/>
    <property type="evidence" value="ECO:0007669"/>
    <property type="project" value="InterPro"/>
</dbReference>
<evidence type="ECO:0000313" key="7">
    <source>
        <dbReference type="EMBL" id="MBN7797426.1"/>
    </source>
</evidence>
<feature type="domain" description="Asparagine synthetase" evidence="6">
    <location>
        <begin position="220"/>
        <end position="603"/>
    </location>
</feature>
<dbReference type="PANTHER" id="PTHR43284">
    <property type="entry name" value="ASPARAGINE SYNTHETASE (GLUTAMINE-HYDROLYZING)"/>
    <property type="match status" value="1"/>
</dbReference>
<name>A0A939DGG8_9GAMM</name>
<organism evidence="7 8">
    <name type="scientific">Parahaliea mediterranea</name>
    <dbReference type="NCBI Taxonomy" id="651086"/>
    <lineage>
        <taxon>Bacteria</taxon>
        <taxon>Pseudomonadati</taxon>
        <taxon>Pseudomonadota</taxon>
        <taxon>Gammaproteobacteria</taxon>
        <taxon>Cellvibrionales</taxon>
        <taxon>Halieaceae</taxon>
        <taxon>Parahaliea</taxon>
    </lineage>
</organism>
<accession>A0A939DGG8</accession>
<dbReference type="RefSeq" id="WP_206560873.1">
    <property type="nucleotide sequence ID" value="NZ_JAFKCZ010000008.1"/>
</dbReference>
<evidence type="ECO:0000259" key="6">
    <source>
        <dbReference type="Pfam" id="PF00733"/>
    </source>
</evidence>
<evidence type="ECO:0000313" key="8">
    <source>
        <dbReference type="Proteomes" id="UP000664303"/>
    </source>
</evidence>
<dbReference type="GO" id="GO:0004066">
    <property type="term" value="F:asparagine synthase (glutamine-hydrolyzing) activity"/>
    <property type="evidence" value="ECO:0007669"/>
    <property type="project" value="UniProtKB-EC"/>
</dbReference>
<dbReference type="SUPFAM" id="SSF56235">
    <property type="entry name" value="N-terminal nucleophile aminohydrolases (Ntn hydrolases)"/>
    <property type="match status" value="1"/>
</dbReference>
<dbReference type="AlphaFoldDB" id="A0A939DGG8"/>
<evidence type="ECO:0000256" key="1">
    <source>
        <dbReference type="ARBA" id="ARBA00005187"/>
    </source>
</evidence>
<dbReference type="InterPro" id="IPR051786">
    <property type="entry name" value="ASN_synthetase/amidase"/>
</dbReference>
<comment type="pathway">
    <text evidence="1">Amino-acid biosynthesis; L-asparagine biosynthesis; L-asparagine from L-aspartate (L-Gln route): step 1/1.</text>
</comment>